<dbReference type="PANTHER" id="PTHR35004">
    <property type="entry name" value="TRANSPOSASE RV3428C-RELATED"/>
    <property type="match status" value="1"/>
</dbReference>
<sequence length="521" mass="59616">MIMVDYREILRLQSLGHNITQIAGSLHSSRNTVMEVERLADEKGIRWPLGEEVTNPQLYVLLYPERQEKANVYLEPDCAWIHRELAKKGVNLTLLWKEYQVNCSNAGRVPYQYTQFCDIYRVWAKKAKATMRIHHKPGDAMEVDWAGGTLPIKDPVTGETVPAYLFVGVLPCSCYVYAELCSDMKSENWLLCHVHAYEYFGGVPRLTIPDNLRTGVLKNTRLDTVLNRSYSELADHYGTAIVPARIRRPQDKSHAEGSVSYASTWILAALRNDTFFSLADAKEAVAEKLEELNGYTFKKREGNRRDAYIHEEKEFMQPLPVNPYEPSLWSDQTVLLDYTVTDGLNKYSVPYDLIGESVSVRVTHDTVEVFFHGNRVAVHPREVNRKRDPVMITSHMPENHRQYLTYTKDDFQSWASTIGPNTEKVVRFFLESGKAPEQGFKSCVSLKKYADRYKAEQIEEACRQILLFSGDPSIRGIQALLKSSVKKDGKTDPSSIQRTNHRRSRGFTRGAEQFREGGDEK</sequence>
<organism evidence="3 4">
    <name type="scientific">Sellimonas caecigallum</name>
    <dbReference type="NCBI Taxonomy" id="2592333"/>
    <lineage>
        <taxon>Bacteria</taxon>
        <taxon>Bacillati</taxon>
        <taxon>Bacillota</taxon>
        <taxon>Clostridia</taxon>
        <taxon>Lachnospirales</taxon>
        <taxon>Lachnospiraceae</taxon>
        <taxon>Sellimonas</taxon>
    </lineage>
</organism>
<proteinExistence type="predicted"/>
<feature type="compositionally biased region" description="Basic and acidic residues" evidence="1">
    <location>
        <begin position="512"/>
        <end position="521"/>
    </location>
</feature>
<dbReference type="PROSITE" id="PS50994">
    <property type="entry name" value="INTEGRASE"/>
    <property type="match status" value="1"/>
</dbReference>
<evidence type="ECO:0000313" key="3">
    <source>
        <dbReference type="EMBL" id="MBY0759836.1"/>
    </source>
</evidence>
<accession>A0ABS7L9R4</accession>
<dbReference type="InterPro" id="IPR012337">
    <property type="entry name" value="RNaseH-like_sf"/>
</dbReference>
<dbReference type="Proteomes" id="UP000779049">
    <property type="component" value="Unassembled WGS sequence"/>
</dbReference>
<evidence type="ECO:0000259" key="2">
    <source>
        <dbReference type="PROSITE" id="PS50994"/>
    </source>
</evidence>
<protein>
    <submittedName>
        <fullName evidence="3">IS21 family transposase</fullName>
    </submittedName>
</protein>
<feature type="region of interest" description="Disordered" evidence="1">
    <location>
        <begin position="484"/>
        <end position="521"/>
    </location>
</feature>
<comment type="caution">
    <text evidence="3">The sequence shown here is derived from an EMBL/GenBank/DDBJ whole genome shotgun (WGS) entry which is preliminary data.</text>
</comment>
<evidence type="ECO:0000313" key="4">
    <source>
        <dbReference type="Proteomes" id="UP000779049"/>
    </source>
</evidence>
<reference evidence="3 4" key="1">
    <citation type="journal article" date="2020" name="New Microbes New Infect">
        <title>Sellimonas caecigallum sp. nov., description and genome sequence of a new member of the Sellimonas genus isolated from the cecum of feral chicken.</title>
        <authorList>
            <person name="Wongkuna S."/>
            <person name="Ghimire S."/>
            <person name="Antony L."/>
            <person name="Chankhamhaengdecha S."/>
            <person name="Janvilisri T."/>
            <person name="Scaria J."/>
        </authorList>
    </citation>
    <scope>NUCLEOTIDE SEQUENCE [LARGE SCALE GENOMIC DNA]</scope>
    <source>
        <strain evidence="3 4">SW451</strain>
    </source>
</reference>
<name>A0ABS7L9R4_9FIRM</name>
<dbReference type="InterPro" id="IPR054353">
    <property type="entry name" value="IstA-like_C"/>
</dbReference>
<dbReference type="EMBL" id="VIRV01000028">
    <property type="protein sequence ID" value="MBY0759836.1"/>
    <property type="molecule type" value="Genomic_DNA"/>
</dbReference>
<dbReference type="InterPro" id="IPR001584">
    <property type="entry name" value="Integrase_cat-core"/>
</dbReference>
<keyword evidence="4" id="KW-1185">Reference proteome</keyword>
<dbReference type="Pfam" id="PF22483">
    <property type="entry name" value="Mu-transpos_C_2"/>
    <property type="match status" value="1"/>
</dbReference>
<evidence type="ECO:0000256" key="1">
    <source>
        <dbReference type="SAM" id="MobiDB-lite"/>
    </source>
</evidence>
<dbReference type="NCBIfam" id="NF033546">
    <property type="entry name" value="transpos_IS21"/>
    <property type="match status" value="1"/>
</dbReference>
<dbReference type="PANTHER" id="PTHR35004:SF8">
    <property type="entry name" value="TRANSPOSASE RV3428C-RELATED"/>
    <property type="match status" value="1"/>
</dbReference>
<feature type="domain" description="Integrase catalytic" evidence="2">
    <location>
        <begin position="133"/>
        <end position="313"/>
    </location>
</feature>
<gene>
    <name evidence="3" type="ORF">FLB61_12260</name>
</gene>
<dbReference type="SUPFAM" id="SSF53098">
    <property type="entry name" value="Ribonuclease H-like"/>
    <property type="match status" value="1"/>
</dbReference>